<dbReference type="Pfam" id="PF00497">
    <property type="entry name" value="SBP_bac_3"/>
    <property type="match status" value="1"/>
</dbReference>
<evidence type="ECO:0000313" key="4">
    <source>
        <dbReference type="Proteomes" id="UP000184603"/>
    </source>
</evidence>
<dbReference type="OrthoDB" id="8594082at2"/>
<keyword evidence="1" id="KW-0732">Signal</keyword>
<accession>A0A1M7Y4T0</accession>
<dbReference type="InterPro" id="IPR001638">
    <property type="entry name" value="Solute-binding_3/MltF_N"/>
</dbReference>
<feature type="domain" description="Solute-binding protein family 3/N-terminal" evidence="2">
    <location>
        <begin position="38"/>
        <end position="261"/>
    </location>
</feature>
<dbReference type="PANTHER" id="PTHR35936">
    <property type="entry name" value="MEMBRANE-BOUND LYTIC MUREIN TRANSGLYCOSYLASE F"/>
    <property type="match status" value="1"/>
</dbReference>
<evidence type="ECO:0000259" key="2">
    <source>
        <dbReference type="SMART" id="SM00062"/>
    </source>
</evidence>
<dbReference type="EMBL" id="FRFE01000007">
    <property type="protein sequence ID" value="SHO47345.1"/>
    <property type="molecule type" value="Genomic_DNA"/>
</dbReference>
<dbReference type="PANTHER" id="PTHR35936:SF25">
    <property type="entry name" value="ABC TRANSPORTER SUBSTRATE-BINDING PROTEIN"/>
    <property type="match status" value="1"/>
</dbReference>
<dbReference type="SUPFAM" id="SSF53850">
    <property type="entry name" value="Periplasmic binding protein-like II"/>
    <property type="match status" value="1"/>
</dbReference>
<dbReference type="RefSeq" id="WP_073613154.1">
    <property type="nucleotide sequence ID" value="NZ_FRFE01000007.1"/>
</dbReference>
<gene>
    <name evidence="3" type="ORF">SAMN02745220_01839</name>
</gene>
<dbReference type="AlphaFoldDB" id="A0A1M7Y4T0"/>
<dbReference type="STRING" id="1121416.SAMN02745220_01839"/>
<organism evidence="3 4">
    <name type="scientific">Desulfopila aestuarii DSM 18488</name>
    <dbReference type="NCBI Taxonomy" id="1121416"/>
    <lineage>
        <taxon>Bacteria</taxon>
        <taxon>Pseudomonadati</taxon>
        <taxon>Thermodesulfobacteriota</taxon>
        <taxon>Desulfobulbia</taxon>
        <taxon>Desulfobulbales</taxon>
        <taxon>Desulfocapsaceae</taxon>
        <taxon>Desulfopila</taxon>
    </lineage>
</organism>
<keyword evidence="4" id="KW-1185">Reference proteome</keyword>
<reference evidence="3 4" key="1">
    <citation type="submission" date="2016-12" db="EMBL/GenBank/DDBJ databases">
        <authorList>
            <person name="Song W.-J."/>
            <person name="Kurnit D.M."/>
        </authorList>
    </citation>
    <scope>NUCLEOTIDE SEQUENCE [LARGE SCALE GENOMIC DNA]</scope>
    <source>
        <strain evidence="3 4">DSM 18488</strain>
    </source>
</reference>
<proteinExistence type="predicted"/>
<evidence type="ECO:0000256" key="1">
    <source>
        <dbReference type="ARBA" id="ARBA00022729"/>
    </source>
</evidence>
<dbReference type="Gene3D" id="3.40.190.10">
    <property type="entry name" value="Periplasmic binding protein-like II"/>
    <property type="match status" value="2"/>
</dbReference>
<dbReference type="Proteomes" id="UP000184603">
    <property type="component" value="Unassembled WGS sequence"/>
</dbReference>
<protein>
    <submittedName>
        <fullName evidence="3">Polar amino acid transport system substrate-binding protein</fullName>
    </submittedName>
</protein>
<name>A0A1M7Y4T0_9BACT</name>
<evidence type="ECO:0000313" key="3">
    <source>
        <dbReference type="EMBL" id="SHO47345.1"/>
    </source>
</evidence>
<sequence>MSLPFLRLVSRERRIRLIVFFITLLTLVTTNNLYAEKLVLVAADSIPTAYIDNGKLTGILVDVITEAFRRAGYPIEIQLMPWARALSEVSNGNVDGIFSVFKLPERESFLTYTESPIITQVESFFARKDSSITFEGDLNKFKHIPIGIIRKTSYGEKIDAAIHDGIWENITATNSVESVVKMLVNGRVDLAPSYRHVFIRGAKEIGVLDEIKELSPSVESIPSYLAFTKKHDYSEIIRAYHKALAAMKQDGTFDNIYNKYLQ</sequence>
<dbReference type="SMART" id="SM00062">
    <property type="entry name" value="PBPb"/>
    <property type="match status" value="1"/>
</dbReference>